<dbReference type="EMBL" id="VSRR010007606">
    <property type="protein sequence ID" value="MPC47198.1"/>
    <property type="molecule type" value="Genomic_DNA"/>
</dbReference>
<name>A0A5B7FQJ6_PORTR</name>
<evidence type="ECO:0000313" key="2">
    <source>
        <dbReference type="Proteomes" id="UP000324222"/>
    </source>
</evidence>
<comment type="caution">
    <text evidence="1">The sequence shown here is derived from an EMBL/GenBank/DDBJ whole genome shotgun (WGS) entry which is preliminary data.</text>
</comment>
<accession>A0A5B7FQJ6</accession>
<dbReference type="AlphaFoldDB" id="A0A5B7FQJ6"/>
<sequence>MSTPLIGSVLIQSIVNMKTTCLCHLKVQTTQINFLVHGNNNSN</sequence>
<protein>
    <submittedName>
        <fullName evidence="1">Uncharacterized protein</fullName>
    </submittedName>
</protein>
<gene>
    <name evidence="1" type="ORF">E2C01_040935</name>
</gene>
<keyword evidence="2" id="KW-1185">Reference proteome</keyword>
<organism evidence="1 2">
    <name type="scientific">Portunus trituberculatus</name>
    <name type="common">Swimming crab</name>
    <name type="synonym">Neptunus trituberculatus</name>
    <dbReference type="NCBI Taxonomy" id="210409"/>
    <lineage>
        <taxon>Eukaryota</taxon>
        <taxon>Metazoa</taxon>
        <taxon>Ecdysozoa</taxon>
        <taxon>Arthropoda</taxon>
        <taxon>Crustacea</taxon>
        <taxon>Multicrustacea</taxon>
        <taxon>Malacostraca</taxon>
        <taxon>Eumalacostraca</taxon>
        <taxon>Eucarida</taxon>
        <taxon>Decapoda</taxon>
        <taxon>Pleocyemata</taxon>
        <taxon>Brachyura</taxon>
        <taxon>Eubrachyura</taxon>
        <taxon>Portunoidea</taxon>
        <taxon>Portunidae</taxon>
        <taxon>Portuninae</taxon>
        <taxon>Portunus</taxon>
    </lineage>
</organism>
<dbReference type="Proteomes" id="UP000324222">
    <property type="component" value="Unassembled WGS sequence"/>
</dbReference>
<proteinExistence type="predicted"/>
<evidence type="ECO:0000313" key="1">
    <source>
        <dbReference type="EMBL" id="MPC47198.1"/>
    </source>
</evidence>
<reference evidence="1 2" key="1">
    <citation type="submission" date="2019-05" db="EMBL/GenBank/DDBJ databases">
        <title>Another draft genome of Portunus trituberculatus and its Hox gene families provides insights of decapod evolution.</title>
        <authorList>
            <person name="Jeong J.-H."/>
            <person name="Song I."/>
            <person name="Kim S."/>
            <person name="Choi T."/>
            <person name="Kim D."/>
            <person name="Ryu S."/>
            <person name="Kim W."/>
        </authorList>
    </citation>
    <scope>NUCLEOTIDE SEQUENCE [LARGE SCALE GENOMIC DNA]</scope>
    <source>
        <tissue evidence="1">Muscle</tissue>
    </source>
</reference>